<keyword evidence="3 5" id="KW-0378">Hydrolase</keyword>
<dbReference type="EMBL" id="JACHXZ010000001">
    <property type="protein sequence ID" value="MBB3167136.1"/>
    <property type="molecule type" value="Genomic_DNA"/>
</dbReference>
<evidence type="ECO:0000256" key="5">
    <source>
        <dbReference type="RuleBase" id="RU004404"/>
    </source>
</evidence>
<feature type="chain" id="PRO_5032660559" evidence="7">
    <location>
        <begin position="26"/>
        <end position="455"/>
    </location>
</feature>
<protein>
    <submittedName>
        <fullName evidence="9">Carboxyl-terminal processing protease</fullName>
        <ecNumber evidence="9">3.4.21.102</ecNumber>
    </submittedName>
</protein>
<feature type="region of interest" description="Disordered" evidence="6">
    <location>
        <begin position="378"/>
        <end position="408"/>
    </location>
</feature>
<dbReference type="PANTHER" id="PTHR32060:SF30">
    <property type="entry name" value="CARBOXY-TERMINAL PROCESSING PROTEASE CTPA"/>
    <property type="match status" value="1"/>
</dbReference>
<sequence>MKYFRHSATLLAAGLSLCLAGAALGAENAAEDPGLLPLDDLRTFTKVYDHIRQGYVKDISDRELLEYAIKGMLAELDPHSAYLDANSFDDLQTNTTGEFGGLGIEVGMEDGFVKVISPMDDTPASKAGIESGDLIIKLGEKSVKGMTLTEAVKAMRGPKGSKIDVTLMREGEDKPREITLVRDAIKVQSVRARRLGDDYGYVRIAQFQIGTGKDMIDAINKLQKERPLQGIVLDLRNNPGGVLQASVEVVDAFVEQGLIVYTEGRIENADNSYSATRGDITNGLPIVVLINDGSASASEIVAGALQDHKRAIILGTESFGKGSVQTVIPISEERAIKLTTALYFTPSGRSIQAQGIAPDIHVERAKLTAIRPRSQFTEADLSGHLNNGNGGEESRAKQRATAQKEHREMLEKDNQLFEALNLLKGYKLFGRPTSTAGTKEEPTVISANGHASDTP</sequence>
<dbReference type="InterPro" id="IPR001478">
    <property type="entry name" value="PDZ"/>
</dbReference>
<dbReference type="InterPro" id="IPR005151">
    <property type="entry name" value="Tail-specific_protease"/>
</dbReference>
<dbReference type="Gene3D" id="3.90.226.10">
    <property type="entry name" value="2-enoyl-CoA Hydratase, Chain A, domain 1"/>
    <property type="match status" value="1"/>
</dbReference>
<feature type="compositionally biased region" description="Polar residues" evidence="6">
    <location>
        <begin position="445"/>
        <end position="455"/>
    </location>
</feature>
<organism evidence="9 10">
    <name type="scientific">Simiduia aestuariiviva</name>
    <dbReference type="NCBI Taxonomy" id="1510459"/>
    <lineage>
        <taxon>Bacteria</taxon>
        <taxon>Pseudomonadati</taxon>
        <taxon>Pseudomonadota</taxon>
        <taxon>Gammaproteobacteria</taxon>
        <taxon>Cellvibrionales</taxon>
        <taxon>Cellvibrionaceae</taxon>
        <taxon>Simiduia</taxon>
    </lineage>
</organism>
<dbReference type="InterPro" id="IPR055210">
    <property type="entry name" value="CtpA/B_N"/>
</dbReference>
<dbReference type="InterPro" id="IPR004447">
    <property type="entry name" value="Peptidase_S41A"/>
</dbReference>
<evidence type="ECO:0000256" key="1">
    <source>
        <dbReference type="ARBA" id="ARBA00009179"/>
    </source>
</evidence>
<dbReference type="SUPFAM" id="SSF52096">
    <property type="entry name" value="ClpP/crotonase"/>
    <property type="match status" value="1"/>
</dbReference>
<evidence type="ECO:0000259" key="8">
    <source>
        <dbReference type="PROSITE" id="PS50106"/>
    </source>
</evidence>
<dbReference type="Gene3D" id="3.30.750.44">
    <property type="match status" value="1"/>
</dbReference>
<dbReference type="FunFam" id="2.30.42.10:FF:000063">
    <property type="entry name" value="Peptidase, S41 family"/>
    <property type="match status" value="1"/>
</dbReference>
<feature type="region of interest" description="Disordered" evidence="6">
    <location>
        <begin position="431"/>
        <end position="455"/>
    </location>
</feature>
<comment type="similarity">
    <text evidence="1 5">Belongs to the peptidase S41A family.</text>
</comment>
<evidence type="ECO:0000256" key="3">
    <source>
        <dbReference type="ARBA" id="ARBA00022801"/>
    </source>
</evidence>
<dbReference type="Proteomes" id="UP000559987">
    <property type="component" value="Unassembled WGS sequence"/>
</dbReference>
<dbReference type="Pfam" id="PF03572">
    <property type="entry name" value="Peptidase_S41"/>
    <property type="match status" value="1"/>
</dbReference>
<dbReference type="Gene3D" id="2.30.42.10">
    <property type="match status" value="1"/>
</dbReference>
<keyword evidence="10" id="KW-1185">Reference proteome</keyword>
<dbReference type="PANTHER" id="PTHR32060">
    <property type="entry name" value="TAIL-SPECIFIC PROTEASE"/>
    <property type="match status" value="1"/>
</dbReference>
<reference evidence="9 10" key="1">
    <citation type="submission" date="2020-08" db="EMBL/GenBank/DDBJ databases">
        <title>Genomic Encyclopedia of Type Strains, Phase III (KMG-III): the genomes of soil and plant-associated and newly described type strains.</title>
        <authorList>
            <person name="Whitman W."/>
        </authorList>
    </citation>
    <scope>NUCLEOTIDE SEQUENCE [LARGE SCALE GENOMIC DNA]</scope>
    <source>
        <strain evidence="9 10">CECT 8571</strain>
    </source>
</reference>
<dbReference type="CDD" id="cd06782">
    <property type="entry name" value="cpPDZ_CPP-like"/>
    <property type="match status" value="1"/>
</dbReference>
<feature type="signal peptide" evidence="7">
    <location>
        <begin position="1"/>
        <end position="25"/>
    </location>
</feature>
<dbReference type="FunFam" id="3.90.226.10:FF:000029">
    <property type="entry name" value="Peptidase, S41 family"/>
    <property type="match status" value="1"/>
</dbReference>
<dbReference type="InterPro" id="IPR036034">
    <property type="entry name" value="PDZ_sf"/>
</dbReference>
<comment type="caution">
    <text evidence="9">The sequence shown here is derived from an EMBL/GenBank/DDBJ whole genome shotgun (WGS) entry which is preliminary data.</text>
</comment>
<dbReference type="GO" id="GO:0006508">
    <property type="term" value="P:proteolysis"/>
    <property type="evidence" value="ECO:0007669"/>
    <property type="project" value="UniProtKB-KW"/>
</dbReference>
<evidence type="ECO:0000256" key="2">
    <source>
        <dbReference type="ARBA" id="ARBA00022670"/>
    </source>
</evidence>
<dbReference type="PROSITE" id="PS50106">
    <property type="entry name" value="PDZ"/>
    <property type="match status" value="1"/>
</dbReference>
<gene>
    <name evidence="9" type="ORF">FHS30_000312</name>
</gene>
<dbReference type="SUPFAM" id="SSF50156">
    <property type="entry name" value="PDZ domain-like"/>
    <property type="match status" value="1"/>
</dbReference>
<keyword evidence="2 5" id="KW-0645">Protease</keyword>
<proteinExistence type="inferred from homology"/>
<evidence type="ECO:0000256" key="4">
    <source>
        <dbReference type="ARBA" id="ARBA00022825"/>
    </source>
</evidence>
<keyword evidence="4 5" id="KW-0720">Serine protease</keyword>
<evidence type="ECO:0000256" key="6">
    <source>
        <dbReference type="SAM" id="MobiDB-lite"/>
    </source>
</evidence>
<evidence type="ECO:0000256" key="7">
    <source>
        <dbReference type="SAM" id="SignalP"/>
    </source>
</evidence>
<feature type="compositionally biased region" description="Basic and acidic residues" evidence="6">
    <location>
        <begin position="392"/>
        <end position="408"/>
    </location>
</feature>
<keyword evidence="7" id="KW-0732">Signal</keyword>
<name>A0A839UN13_9GAMM</name>
<evidence type="ECO:0000313" key="9">
    <source>
        <dbReference type="EMBL" id="MBB3167136.1"/>
    </source>
</evidence>
<evidence type="ECO:0000313" key="10">
    <source>
        <dbReference type="Proteomes" id="UP000559987"/>
    </source>
</evidence>
<dbReference type="SMART" id="SM00245">
    <property type="entry name" value="TSPc"/>
    <property type="match status" value="1"/>
</dbReference>
<dbReference type="GO" id="GO:0030288">
    <property type="term" value="C:outer membrane-bounded periplasmic space"/>
    <property type="evidence" value="ECO:0007669"/>
    <property type="project" value="TreeGrafter"/>
</dbReference>
<accession>A0A839UN13</accession>
<dbReference type="Pfam" id="PF13180">
    <property type="entry name" value="PDZ_2"/>
    <property type="match status" value="1"/>
</dbReference>
<dbReference type="RefSeq" id="WP_183907604.1">
    <property type="nucleotide sequence ID" value="NZ_JACHXZ010000001.1"/>
</dbReference>
<dbReference type="GO" id="GO:0007165">
    <property type="term" value="P:signal transduction"/>
    <property type="evidence" value="ECO:0007669"/>
    <property type="project" value="TreeGrafter"/>
</dbReference>
<dbReference type="SMART" id="SM00228">
    <property type="entry name" value="PDZ"/>
    <property type="match status" value="1"/>
</dbReference>
<dbReference type="AlphaFoldDB" id="A0A839UN13"/>
<dbReference type="CDD" id="cd07560">
    <property type="entry name" value="Peptidase_S41_CPP"/>
    <property type="match status" value="1"/>
</dbReference>
<dbReference type="InterPro" id="IPR029045">
    <property type="entry name" value="ClpP/crotonase-like_dom_sf"/>
</dbReference>
<feature type="domain" description="PDZ" evidence="8">
    <location>
        <begin position="88"/>
        <end position="156"/>
    </location>
</feature>
<dbReference type="GO" id="GO:0004252">
    <property type="term" value="F:serine-type endopeptidase activity"/>
    <property type="evidence" value="ECO:0007669"/>
    <property type="project" value="UniProtKB-EC"/>
</dbReference>
<dbReference type="EC" id="3.4.21.102" evidence="9"/>
<dbReference type="NCBIfam" id="TIGR00225">
    <property type="entry name" value="prc"/>
    <property type="match status" value="1"/>
</dbReference>
<dbReference type="Pfam" id="PF22694">
    <property type="entry name" value="CtpB_N-like"/>
    <property type="match status" value="1"/>
</dbReference>